<proteinExistence type="predicted"/>
<evidence type="ECO:0000313" key="3">
    <source>
        <dbReference type="EMBL" id="AWT25512.1"/>
    </source>
</evidence>
<dbReference type="InterPro" id="IPR016450">
    <property type="entry name" value="UCP005522"/>
</dbReference>
<gene>
    <name evidence="3" type="ORF">Csp1_07020</name>
</gene>
<accession>A0A2Z3YMP8</accession>
<organism evidence="3 4">
    <name type="scientific">Corynebacterium provencense</name>
    <dbReference type="NCBI Taxonomy" id="1737425"/>
    <lineage>
        <taxon>Bacteria</taxon>
        <taxon>Bacillati</taxon>
        <taxon>Actinomycetota</taxon>
        <taxon>Actinomycetes</taxon>
        <taxon>Mycobacteriales</taxon>
        <taxon>Corynebacteriaceae</taxon>
        <taxon>Corynebacterium</taxon>
    </lineage>
</organism>
<name>A0A2Z3YMP8_9CORY</name>
<keyword evidence="4" id="KW-1185">Reference proteome</keyword>
<evidence type="ECO:0000313" key="4">
    <source>
        <dbReference type="Proteomes" id="UP000247696"/>
    </source>
</evidence>
<dbReference type="PANTHER" id="PTHR34595">
    <property type="entry name" value="BLR5612 PROTEIN"/>
    <property type="match status" value="1"/>
</dbReference>
<dbReference type="RefSeq" id="WP_110482433.1">
    <property type="nucleotide sequence ID" value="NZ_CP024988.1"/>
</dbReference>
<dbReference type="PIRSF" id="PIRSF005522">
    <property type="entry name" value="UCP005522"/>
    <property type="match status" value="1"/>
</dbReference>
<sequence>MEPLEIIDTLDPSDVASRRRAADSDLVARGVTFGVKDADGKLHGHEVFDIEPVPRVIGAATWDRLARGVEQRTRALDRFLDDVYTVDSPEDAAIVRAGRMDAAIIARSPGYTPLGRSFPAGRVRTRVAGADLVCDDRGRWAVLEDNVRMPSGLTFALAARSVTRDHWPELLAGVRDRLRPVTGALEMFCATVEDAAPPPHPDLPSGPDAASRHVVIVSEGDHDPTRAEQRAVAEAGGFHIRTCDLLRVEQDGGVPVVVDLASGRRVDVIYLRVEENRLAEGVPGIGGPLAAGTVGMANAPGNGLADDKAVYASVPEMVRFYLGEEPRLGQVPTWLCADPSQRMEVLDRLDELVVKPVDGYGGAGITIGPECSGARLAERRAEILARPEAFIAQERVELSTLPALDGTRRHVDLRMFSLLTGSGASTVPAGLTRVARAGSLIVNSSRGGGGRDTWIVASSPKELSVGSGVSDDPGSTDGAVGRAAPVG</sequence>
<evidence type="ECO:0000259" key="2">
    <source>
        <dbReference type="Pfam" id="PF14403"/>
    </source>
</evidence>
<dbReference type="KEGG" id="cpre:Csp1_07020"/>
<dbReference type="InterPro" id="IPR051680">
    <property type="entry name" value="ATP-dep_Glu-Cys_Ligase-2"/>
</dbReference>
<reference evidence="4" key="1">
    <citation type="submission" date="2017-11" db="EMBL/GenBank/DDBJ databases">
        <title>Otitis media/interna in a cat caused by the recently described species Corynebacterium provencense.</title>
        <authorList>
            <person name="Kittl S."/>
            <person name="Brodard I."/>
            <person name="Rychener L."/>
            <person name="Jores J."/>
            <person name="Roosje P."/>
            <person name="Gobeli Brawand S."/>
        </authorList>
    </citation>
    <scope>NUCLEOTIDE SEQUENCE [LARGE SCALE GENOMIC DNA]</scope>
    <source>
        <strain evidence="4">17KM38</strain>
    </source>
</reference>
<dbReference type="InterPro" id="IPR025841">
    <property type="entry name" value="CP_ATPgrasp_2"/>
</dbReference>
<dbReference type="EMBL" id="CP024988">
    <property type="protein sequence ID" value="AWT25512.1"/>
    <property type="molecule type" value="Genomic_DNA"/>
</dbReference>
<dbReference type="STRING" id="1737425.GCA_900049755_00592"/>
<feature type="domain" description="Circularly permuted ATP-grasp type 2" evidence="2">
    <location>
        <begin position="54"/>
        <end position="435"/>
    </location>
</feature>
<protein>
    <recommendedName>
        <fullName evidence="2">Circularly permuted ATP-grasp type 2 domain-containing protein</fullName>
    </recommendedName>
</protein>
<dbReference type="PANTHER" id="PTHR34595:SF7">
    <property type="entry name" value="SLL1039 PROTEIN"/>
    <property type="match status" value="1"/>
</dbReference>
<evidence type="ECO:0000256" key="1">
    <source>
        <dbReference type="SAM" id="MobiDB-lite"/>
    </source>
</evidence>
<dbReference type="Proteomes" id="UP000247696">
    <property type="component" value="Chromosome"/>
</dbReference>
<feature type="compositionally biased region" description="Low complexity" evidence="1">
    <location>
        <begin position="464"/>
        <end position="478"/>
    </location>
</feature>
<dbReference type="AlphaFoldDB" id="A0A2Z3YMP8"/>
<dbReference type="SUPFAM" id="SSF56059">
    <property type="entry name" value="Glutathione synthetase ATP-binding domain-like"/>
    <property type="match status" value="1"/>
</dbReference>
<dbReference type="Pfam" id="PF14403">
    <property type="entry name" value="CP_ATPgrasp_2"/>
    <property type="match status" value="1"/>
</dbReference>
<dbReference type="Gene3D" id="3.40.50.11290">
    <property type="match status" value="1"/>
</dbReference>
<feature type="region of interest" description="Disordered" evidence="1">
    <location>
        <begin position="462"/>
        <end position="487"/>
    </location>
</feature>
<dbReference type="OrthoDB" id="9803842at2"/>
<dbReference type="Gene3D" id="3.30.1490.270">
    <property type="match status" value="1"/>
</dbReference>